<organism evidence="1 2">
    <name type="scientific">Blautia obeum</name>
    <dbReference type="NCBI Taxonomy" id="40520"/>
    <lineage>
        <taxon>Bacteria</taxon>
        <taxon>Bacillati</taxon>
        <taxon>Bacillota</taxon>
        <taxon>Clostridia</taxon>
        <taxon>Lachnospirales</taxon>
        <taxon>Lachnospiraceae</taxon>
        <taxon>Blautia</taxon>
    </lineage>
</organism>
<dbReference type="EMBL" id="CYZD01000013">
    <property type="protein sequence ID" value="CUO52822.1"/>
    <property type="molecule type" value="Genomic_DNA"/>
</dbReference>
<sequence>MNGGDGMIIFYEYLINEALRIVDLKGTVDDIKAGNDLKEINRIISCLEVNINISLYIQKNIKEGIALNRRLREEYPEIQNMCDVINNMSPNRNENIKSVNASISDELKEILRTDQFGIMTGVLIKHNVVSDIKEFVQEIT</sequence>
<protein>
    <submittedName>
        <fullName evidence="1">Uncharacterized protein</fullName>
    </submittedName>
</protein>
<name>A0A174FRC0_9FIRM</name>
<dbReference type="RefSeq" id="WP_119201588.1">
    <property type="nucleotide sequence ID" value="NZ_JAQDEF010000004.1"/>
</dbReference>
<dbReference type="AlphaFoldDB" id="A0A174FRC0"/>
<evidence type="ECO:0000313" key="1">
    <source>
        <dbReference type="EMBL" id="CUO52822.1"/>
    </source>
</evidence>
<evidence type="ECO:0000313" key="2">
    <source>
        <dbReference type="Proteomes" id="UP000095409"/>
    </source>
</evidence>
<reference evidence="1 2" key="1">
    <citation type="submission" date="2015-09" db="EMBL/GenBank/DDBJ databases">
        <authorList>
            <consortium name="Pathogen Informatics"/>
        </authorList>
    </citation>
    <scope>NUCLEOTIDE SEQUENCE [LARGE SCALE GENOMIC DNA]</scope>
    <source>
        <strain evidence="1 2">2789STDY5608837</strain>
    </source>
</reference>
<dbReference type="Proteomes" id="UP000095409">
    <property type="component" value="Unassembled WGS sequence"/>
</dbReference>
<gene>
    <name evidence="1" type="ORF">ERS852394_02404</name>
</gene>
<proteinExistence type="predicted"/>
<accession>A0A174FRC0</accession>